<accession>A0A1C3EH61</accession>
<name>A0A1C3EH61_9PLAN</name>
<organism evidence="5 6">
    <name type="scientific">Planctopirus hydrillae</name>
    <dbReference type="NCBI Taxonomy" id="1841610"/>
    <lineage>
        <taxon>Bacteria</taxon>
        <taxon>Pseudomonadati</taxon>
        <taxon>Planctomycetota</taxon>
        <taxon>Planctomycetia</taxon>
        <taxon>Planctomycetales</taxon>
        <taxon>Planctomycetaceae</taxon>
        <taxon>Planctopirus</taxon>
    </lineage>
</organism>
<dbReference type="SUPFAM" id="SSF56300">
    <property type="entry name" value="Metallo-dependent phosphatases"/>
    <property type="match status" value="1"/>
</dbReference>
<dbReference type="Pfam" id="PF09423">
    <property type="entry name" value="PhoD"/>
    <property type="match status" value="1"/>
</dbReference>
<dbReference type="OrthoDB" id="9763616at2"/>
<dbReference type="GO" id="GO:0046872">
    <property type="term" value="F:metal ion binding"/>
    <property type="evidence" value="ECO:0007669"/>
    <property type="project" value="InterPro"/>
</dbReference>
<keyword evidence="6" id="KW-1185">Reference proteome</keyword>
<feature type="domain" description="Phospholipase D N-terminal" evidence="4">
    <location>
        <begin position="63"/>
        <end position="158"/>
    </location>
</feature>
<protein>
    <submittedName>
        <fullName evidence="5">Alkaline phosphatase</fullName>
    </submittedName>
</protein>
<dbReference type="InterPro" id="IPR052900">
    <property type="entry name" value="Phospholipid_Metab_Enz"/>
</dbReference>
<dbReference type="Proteomes" id="UP000094828">
    <property type="component" value="Unassembled WGS sequence"/>
</dbReference>
<dbReference type="EMBL" id="LYDR01000063">
    <property type="protein sequence ID" value="ODA32574.1"/>
    <property type="molecule type" value="Genomic_DNA"/>
</dbReference>
<dbReference type="SUPFAM" id="SSF49363">
    <property type="entry name" value="Purple acid phosphatase, N-terminal domain"/>
    <property type="match status" value="1"/>
</dbReference>
<proteinExistence type="predicted"/>
<dbReference type="InterPro" id="IPR008963">
    <property type="entry name" value="Purple_acid_Pase-like_N"/>
</dbReference>
<gene>
    <name evidence="5" type="ORF">A6X21_19600</name>
</gene>
<sequence>MPNDNPPQSLSREIRQGQIPLKWSRRQIMAAGFGAVLWPTLSTWTEGAVLNRNYRLGPNPFGLGVAAGDPQPTGAVLWTRILPDPLSDEPVEPVAIPVQWEVSHDEKFSKIVQKGTAVATPDMAHSVHVEVSGLDPDRWYFYRFLTTGGASRTGRFRTMPRPEALSNRLRLAFASCQHFEQGLFTAYDHMSKEDLDLIFHLGDYIYEYKGKDRLVRKHRGNEIESIEDYRQRHAQYKSDEFLQAAHALCPWIVTWDDHEFDNNCAGYISEQKDVDPARFLDRRANSYRAYFEHMPLPRACLPEGPHMALYRPATFGRLADFSVLDTRQYRSDQPCGDGNKPPCPESLSPSQTMLGPAQEKWLAQRLKASSSIWNVLAQQVMMGHVDRKAGEEVAYSMDQWPGYEVERQRILGFFDREKISNPIVLTGDIHSNWVNNLASGRDDNAQAVATEFVVTSISSGGNGSQNLKYAQTVQDENPFVKFYNAERGYVSCEITPKSWTSNYQVVEYVDKPGAPLVTRASFAVESGKAGAQKI</sequence>
<keyword evidence="1" id="KW-0732">Signal</keyword>
<feature type="region of interest" description="Disordered" evidence="2">
    <location>
        <begin position="331"/>
        <end position="351"/>
    </location>
</feature>
<dbReference type="Gene3D" id="3.60.21.70">
    <property type="entry name" value="PhoD-like phosphatase"/>
    <property type="match status" value="1"/>
</dbReference>
<evidence type="ECO:0000256" key="1">
    <source>
        <dbReference type="ARBA" id="ARBA00022729"/>
    </source>
</evidence>
<dbReference type="GO" id="GO:0003993">
    <property type="term" value="F:acid phosphatase activity"/>
    <property type="evidence" value="ECO:0007669"/>
    <property type="project" value="InterPro"/>
</dbReference>
<dbReference type="Pfam" id="PF16655">
    <property type="entry name" value="PhoD_N"/>
    <property type="match status" value="1"/>
</dbReference>
<evidence type="ECO:0000256" key="2">
    <source>
        <dbReference type="SAM" id="MobiDB-lite"/>
    </source>
</evidence>
<evidence type="ECO:0000259" key="3">
    <source>
        <dbReference type="Pfam" id="PF09423"/>
    </source>
</evidence>
<reference evidence="5 6" key="1">
    <citation type="submission" date="2016-05" db="EMBL/GenBank/DDBJ databases">
        <title>Genomic and physiological characterization of Planctopirus sp. isolated from fresh water lake.</title>
        <authorList>
            <person name="Subhash Y."/>
            <person name="Ramana C."/>
        </authorList>
    </citation>
    <scope>NUCLEOTIDE SEQUENCE [LARGE SCALE GENOMIC DNA]</scope>
    <source>
        <strain evidence="5 6">JC280</strain>
    </source>
</reference>
<dbReference type="InterPro" id="IPR029052">
    <property type="entry name" value="Metallo-depent_PP-like"/>
</dbReference>
<evidence type="ECO:0000259" key="4">
    <source>
        <dbReference type="Pfam" id="PF16655"/>
    </source>
</evidence>
<dbReference type="STRING" id="1841610.A6X21_19600"/>
<dbReference type="PANTHER" id="PTHR43606:SF2">
    <property type="entry name" value="ALKALINE PHOSPHATASE FAMILY PROTEIN (AFU_ORTHOLOGUE AFUA_5G03860)"/>
    <property type="match status" value="1"/>
</dbReference>
<dbReference type="PANTHER" id="PTHR43606">
    <property type="entry name" value="PHOSPHATASE, PUTATIVE (AFU_ORTHOLOGUE AFUA_6G08710)-RELATED"/>
    <property type="match status" value="1"/>
</dbReference>
<feature type="domain" description="PhoD-like phosphatase metallophosphatase" evidence="3">
    <location>
        <begin position="171"/>
        <end position="503"/>
    </location>
</feature>
<comment type="caution">
    <text evidence="5">The sequence shown here is derived from an EMBL/GenBank/DDBJ whole genome shotgun (WGS) entry which is preliminary data.</text>
</comment>
<dbReference type="CDD" id="cd07389">
    <property type="entry name" value="MPP_PhoD"/>
    <property type="match status" value="1"/>
</dbReference>
<dbReference type="Gene3D" id="2.60.40.380">
    <property type="entry name" value="Purple acid phosphatase-like, N-terminal"/>
    <property type="match status" value="1"/>
</dbReference>
<dbReference type="AlphaFoldDB" id="A0A1C3EH61"/>
<dbReference type="InterPro" id="IPR038607">
    <property type="entry name" value="PhoD-like_sf"/>
</dbReference>
<evidence type="ECO:0000313" key="6">
    <source>
        <dbReference type="Proteomes" id="UP000094828"/>
    </source>
</evidence>
<dbReference type="InterPro" id="IPR032093">
    <property type="entry name" value="PhoD_N"/>
</dbReference>
<dbReference type="InterPro" id="IPR018946">
    <property type="entry name" value="PhoD-like_MPP"/>
</dbReference>
<evidence type="ECO:0000313" key="5">
    <source>
        <dbReference type="EMBL" id="ODA32574.1"/>
    </source>
</evidence>